<evidence type="ECO:0000256" key="3">
    <source>
        <dbReference type="ARBA" id="ARBA00034247"/>
    </source>
</evidence>
<dbReference type="SMART" id="SM00267">
    <property type="entry name" value="GGDEF"/>
    <property type="match status" value="1"/>
</dbReference>
<dbReference type="GO" id="GO:0052621">
    <property type="term" value="F:diguanylate cyclase activity"/>
    <property type="evidence" value="ECO:0007669"/>
    <property type="project" value="UniProtKB-EC"/>
</dbReference>
<organism evidence="6 7">
    <name type="scientific">Pseudidiomarina insulisalsae</name>
    <dbReference type="NCBI Taxonomy" id="575789"/>
    <lineage>
        <taxon>Bacteria</taxon>
        <taxon>Pseudomonadati</taxon>
        <taxon>Pseudomonadota</taxon>
        <taxon>Gammaproteobacteria</taxon>
        <taxon>Alteromonadales</taxon>
        <taxon>Idiomarinaceae</taxon>
        <taxon>Pseudidiomarina</taxon>
    </lineage>
</organism>
<dbReference type="Pfam" id="PF20966">
    <property type="entry name" value="MASE6"/>
    <property type="match status" value="1"/>
</dbReference>
<evidence type="ECO:0000313" key="7">
    <source>
        <dbReference type="Proteomes" id="UP000288259"/>
    </source>
</evidence>
<dbReference type="FunFam" id="3.30.70.270:FF:000001">
    <property type="entry name" value="Diguanylate cyclase domain protein"/>
    <property type="match status" value="1"/>
</dbReference>
<dbReference type="Proteomes" id="UP000288259">
    <property type="component" value="Unassembled WGS sequence"/>
</dbReference>
<keyword evidence="4" id="KW-0812">Transmembrane</keyword>
<dbReference type="InterPro" id="IPR000160">
    <property type="entry name" value="GGDEF_dom"/>
</dbReference>
<dbReference type="InterPro" id="IPR048435">
    <property type="entry name" value="MASE6"/>
</dbReference>
<keyword evidence="4" id="KW-0472">Membrane</keyword>
<dbReference type="EMBL" id="PIPY01000002">
    <property type="protein sequence ID" value="RUO62998.1"/>
    <property type="molecule type" value="Genomic_DNA"/>
</dbReference>
<dbReference type="AlphaFoldDB" id="A0A432YPF3"/>
<feature type="transmembrane region" description="Helical" evidence="4">
    <location>
        <begin position="121"/>
        <end position="139"/>
    </location>
</feature>
<feature type="domain" description="GGDEF" evidence="5">
    <location>
        <begin position="221"/>
        <end position="350"/>
    </location>
</feature>
<dbReference type="SUPFAM" id="SSF55073">
    <property type="entry name" value="Nucleotide cyclase"/>
    <property type="match status" value="1"/>
</dbReference>
<dbReference type="Pfam" id="PF00990">
    <property type="entry name" value="GGDEF"/>
    <property type="match status" value="1"/>
</dbReference>
<feature type="transmembrane region" description="Helical" evidence="4">
    <location>
        <begin position="99"/>
        <end position="116"/>
    </location>
</feature>
<dbReference type="InterPro" id="IPR029787">
    <property type="entry name" value="Nucleotide_cyclase"/>
</dbReference>
<dbReference type="CDD" id="cd01949">
    <property type="entry name" value="GGDEF"/>
    <property type="match status" value="1"/>
</dbReference>
<keyword evidence="4" id="KW-1133">Transmembrane helix</keyword>
<dbReference type="RefSeq" id="WP_126753565.1">
    <property type="nucleotide sequence ID" value="NZ_PIPY01000002.1"/>
</dbReference>
<dbReference type="InterPro" id="IPR043128">
    <property type="entry name" value="Rev_trsase/Diguanyl_cyclase"/>
</dbReference>
<dbReference type="PANTHER" id="PTHR45138:SF9">
    <property type="entry name" value="DIGUANYLATE CYCLASE DGCM-RELATED"/>
    <property type="match status" value="1"/>
</dbReference>
<evidence type="ECO:0000256" key="1">
    <source>
        <dbReference type="ARBA" id="ARBA00001946"/>
    </source>
</evidence>
<feature type="transmembrane region" description="Helical" evidence="4">
    <location>
        <begin position="151"/>
        <end position="169"/>
    </location>
</feature>
<reference evidence="7" key="1">
    <citation type="journal article" date="2018" name="Front. Microbiol.">
        <title>Genome-Based Analysis Reveals the Taxonomy and Diversity of the Family Idiomarinaceae.</title>
        <authorList>
            <person name="Liu Y."/>
            <person name="Lai Q."/>
            <person name="Shao Z."/>
        </authorList>
    </citation>
    <scope>NUCLEOTIDE SEQUENCE [LARGE SCALE GENOMIC DNA]</scope>
    <source>
        <strain evidence="7">CVS-6</strain>
    </source>
</reference>
<evidence type="ECO:0000256" key="4">
    <source>
        <dbReference type="SAM" id="Phobius"/>
    </source>
</evidence>
<dbReference type="EC" id="2.7.7.65" evidence="2"/>
<dbReference type="InterPro" id="IPR050469">
    <property type="entry name" value="Diguanylate_Cyclase"/>
</dbReference>
<dbReference type="PANTHER" id="PTHR45138">
    <property type="entry name" value="REGULATORY COMPONENTS OF SENSORY TRANSDUCTION SYSTEM"/>
    <property type="match status" value="1"/>
</dbReference>
<feature type="transmembrane region" description="Helical" evidence="4">
    <location>
        <begin position="20"/>
        <end position="41"/>
    </location>
</feature>
<proteinExistence type="predicted"/>
<evidence type="ECO:0000259" key="5">
    <source>
        <dbReference type="PROSITE" id="PS50887"/>
    </source>
</evidence>
<evidence type="ECO:0000256" key="2">
    <source>
        <dbReference type="ARBA" id="ARBA00012528"/>
    </source>
</evidence>
<dbReference type="Gene3D" id="3.30.70.270">
    <property type="match status" value="1"/>
</dbReference>
<name>A0A432YPF3_9GAMM</name>
<dbReference type="PROSITE" id="PS50887">
    <property type="entry name" value="GGDEF"/>
    <property type="match status" value="1"/>
</dbReference>
<dbReference type="NCBIfam" id="TIGR00254">
    <property type="entry name" value="GGDEF"/>
    <property type="match status" value="1"/>
</dbReference>
<sequence>MRNNLNNNPQDPLYRRVQFLWALLWVMFITFSLMGFINHFLIAESAIAVLHFSIGLISLALIVWHARRPQDTILISWLVAGVNAAVLIIYVVAAQGQHYALYWLAIYPPITFFLLGRKWGYLTSILVIGSCLIYVSQVSPQWQPAPFTARSLANIVIATAALLIILRHIEKTRSEAFQYLEEHGERLEYIASTDPLTGLVNRSKLDKALSQGLRKARQERQDFSVILLDIDHFKRINDTYGHQTGDSILVELAQLLRSNTRGSDTLGRWGGEEFLLVAEACSRQQSKVLAEKIRHAIEAYSFHDNIHITASFGIASFQPGDDETTLVRRVDKALYAAKGQGRNRTVTDADINAE</sequence>
<feature type="transmembrane region" description="Helical" evidence="4">
    <location>
        <begin position="73"/>
        <end position="93"/>
    </location>
</feature>
<comment type="cofactor">
    <cofactor evidence="1">
        <name>Mg(2+)</name>
        <dbReference type="ChEBI" id="CHEBI:18420"/>
    </cofactor>
</comment>
<comment type="caution">
    <text evidence="6">The sequence shown here is derived from an EMBL/GenBank/DDBJ whole genome shotgun (WGS) entry which is preliminary data.</text>
</comment>
<keyword evidence="7" id="KW-1185">Reference proteome</keyword>
<feature type="transmembrane region" description="Helical" evidence="4">
    <location>
        <begin position="47"/>
        <end position="66"/>
    </location>
</feature>
<evidence type="ECO:0000313" key="6">
    <source>
        <dbReference type="EMBL" id="RUO62998.1"/>
    </source>
</evidence>
<comment type="catalytic activity">
    <reaction evidence="3">
        <text>2 GTP = 3',3'-c-di-GMP + 2 diphosphate</text>
        <dbReference type="Rhea" id="RHEA:24898"/>
        <dbReference type="ChEBI" id="CHEBI:33019"/>
        <dbReference type="ChEBI" id="CHEBI:37565"/>
        <dbReference type="ChEBI" id="CHEBI:58805"/>
        <dbReference type="EC" id="2.7.7.65"/>
    </reaction>
</comment>
<dbReference type="OrthoDB" id="9812260at2"/>
<gene>
    <name evidence="6" type="ORF">CWI71_01870</name>
</gene>
<accession>A0A432YPF3</accession>
<protein>
    <recommendedName>
        <fullName evidence="2">diguanylate cyclase</fullName>
        <ecNumber evidence="2">2.7.7.65</ecNumber>
    </recommendedName>
</protein>